<evidence type="ECO:0000313" key="1">
    <source>
        <dbReference type="EMBL" id="EAU85936.2"/>
    </source>
</evidence>
<organism evidence="1 2">
    <name type="scientific">Coprinopsis cinerea (strain Okayama-7 / 130 / ATCC MYA-4618 / FGSC 9003)</name>
    <name type="common">Inky cap fungus</name>
    <name type="synonym">Hormographiella aspergillata</name>
    <dbReference type="NCBI Taxonomy" id="240176"/>
    <lineage>
        <taxon>Eukaryota</taxon>
        <taxon>Fungi</taxon>
        <taxon>Dikarya</taxon>
        <taxon>Basidiomycota</taxon>
        <taxon>Agaricomycotina</taxon>
        <taxon>Agaricomycetes</taxon>
        <taxon>Agaricomycetidae</taxon>
        <taxon>Agaricales</taxon>
        <taxon>Agaricineae</taxon>
        <taxon>Psathyrellaceae</taxon>
        <taxon>Coprinopsis</taxon>
    </lineage>
</organism>
<evidence type="ECO:0000313" key="2">
    <source>
        <dbReference type="Proteomes" id="UP000001861"/>
    </source>
</evidence>
<sequence length="70" mass="7396">MTELVNSDCMVRIREHLSTGLNRQQTAGEGNYNAFSAISASVSDGTCAVMNLGQELRGGEGGTPNHRTAI</sequence>
<dbReference type="InParanoid" id="A8NRW3"/>
<dbReference type="AlphaFoldDB" id="A8NRW3"/>
<protein>
    <submittedName>
        <fullName evidence="1">Uncharacterized protein</fullName>
    </submittedName>
</protein>
<name>A8NRW3_COPC7</name>
<dbReference type="KEGG" id="cci:CC1G_02959"/>
<gene>
    <name evidence="1" type="ORF">CC1G_02959</name>
</gene>
<reference evidence="1 2" key="1">
    <citation type="journal article" date="2010" name="Proc. Natl. Acad. Sci. U.S.A.">
        <title>Insights into evolution of multicellular fungi from the assembled chromosomes of the mushroom Coprinopsis cinerea (Coprinus cinereus).</title>
        <authorList>
            <person name="Stajich J.E."/>
            <person name="Wilke S.K."/>
            <person name="Ahren D."/>
            <person name="Au C.H."/>
            <person name="Birren B.W."/>
            <person name="Borodovsky M."/>
            <person name="Burns C."/>
            <person name="Canback B."/>
            <person name="Casselton L.A."/>
            <person name="Cheng C.K."/>
            <person name="Deng J."/>
            <person name="Dietrich F.S."/>
            <person name="Fargo D.C."/>
            <person name="Farman M.L."/>
            <person name="Gathman A.C."/>
            <person name="Goldberg J."/>
            <person name="Guigo R."/>
            <person name="Hoegger P.J."/>
            <person name="Hooker J.B."/>
            <person name="Huggins A."/>
            <person name="James T.Y."/>
            <person name="Kamada T."/>
            <person name="Kilaru S."/>
            <person name="Kodira C."/>
            <person name="Kues U."/>
            <person name="Kupfer D."/>
            <person name="Kwan H.S."/>
            <person name="Lomsadze A."/>
            <person name="Li W."/>
            <person name="Lilly W.W."/>
            <person name="Ma L.J."/>
            <person name="Mackey A.J."/>
            <person name="Manning G."/>
            <person name="Martin F."/>
            <person name="Muraguchi H."/>
            <person name="Natvig D.O."/>
            <person name="Palmerini H."/>
            <person name="Ramesh M.A."/>
            <person name="Rehmeyer C.J."/>
            <person name="Roe B.A."/>
            <person name="Shenoy N."/>
            <person name="Stanke M."/>
            <person name="Ter-Hovhannisyan V."/>
            <person name="Tunlid A."/>
            <person name="Velagapudi R."/>
            <person name="Vision T.J."/>
            <person name="Zeng Q."/>
            <person name="Zolan M.E."/>
            <person name="Pukkila P.J."/>
        </authorList>
    </citation>
    <scope>NUCLEOTIDE SEQUENCE [LARGE SCALE GENOMIC DNA]</scope>
    <source>
        <strain evidence="2">Okayama-7 / 130 / ATCC MYA-4618 / FGSC 9003</strain>
    </source>
</reference>
<dbReference type="EMBL" id="AACS02000008">
    <property type="protein sequence ID" value="EAU85936.2"/>
    <property type="molecule type" value="Genomic_DNA"/>
</dbReference>
<dbReference type="VEuPathDB" id="FungiDB:CC1G_02959"/>
<comment type="caution">
    <text evidence="1">The sequence shown here is derived from an EMBL/GenBank/DDBJ whole genome shotgun (WGS) entry which is preliminary data.</text>
</comment>
<dbReference type="RefSeq" id="XP_001835871.2">
    <property type="nucleotide sequence ID" value="XM_001835819.2"/>
</dbReference>
<keyword evidence="2" id="KW-1185">Reference proteome</keyword>
<accession>A8NRW3</accession>
<proteinExistence type="predicted"/>
<dbReference type="GeneID" id="6012406"/>
<dbReference type="HOGENOM" id="CLU_2757697_0_0_1"/>
<dbReference type="Proteomes" id="UP000001861">
    <property type="component" value="Unassembled WGS sequence"/>
</dbReference>